<keyword evidence="1" id="KW-1133">Transmembrane helix</keyword>
<gene>
    <name evidence="3" type="ORF">GLOTRDRAFT_37644</name>
</gene>
<dbReference type="PANTHER" id="PTHR40629:SF1">
    <property type="entry name" value="PRO41 PROTEIN"/>
    <property type="match status" value="1"/>
</dbReference>
<dbReference type="HOGENOM" id="CLU_132815_1_0_1"/>
<feature type="transmembrane region" description="Helical" evidence="1">
    <location>
        <begin position="114"/>
        <end position="132"/>
    </location>
</feature>
<dbReference type="Proteomes" id="UP000030669">
    <property type="component" value="Unassembled WGS sequence"/>
</dbReference>
<dbReference type="KEGG" id="gtr:GLOTRDRAFT_37644"/>
<dbReference type="OrthoDB" id="2110422at2759"/>
<dbReference type="eggNOG" id="ENOG502S16N">
    <property type="taxonomic scope" value="Eukaryota"/>
</dbReference>
<feature type="transmembrane region" description="Helical" evidence="1">
    <location>
        <begin position="83"/>
        <end position="102"/>
    </location>
</feature>
<keyword evidence="4" id="KW-1185">Reference proteome</keyword>
<name>S7QCR9_GLOTA</name>
<organism evidence="3 4">
    <name type="scientific">Gloeophyllum trabeum (strain ATCC 11539 / FP-39264 / Madison 617)</name>
    <name type="common">Brown rot fungus</name>
    <dbReference type="NCBI Taxonomy" id="670483"/>
    <lineage>
        <taxon>Eukaryota</taxon>
        <taxon>Fungi</taxon>
        <taxon>Dikarya</taxon>
        <taxon>Basidiomycota</taxon>
        <taxon>Agaricomycotina</taxon>
        <taxon>Agaricomycetes</taxon>
        <taxon>Gloeophyllales</taxon>
        <taxon>Gloeophyllaceae</taxon>
        <taxon>Gloeophyllum</taxon>
    </lineage>
</organism>
<feature type="transmembrane region" description="Helical" evidence="1">
    <location>
        <begin position="138"/>
        <end position="155"/>
    </location>
</feature>
<dbReference type="EMBL" id="KB469299">
    <property type="protein sequence ID" value="EPQ57183.1"/>
    <property type="molecule type" value="Genomic_DNA"/>
</dbReference>
<accession>S7QCR9</accession>
<proteinExistence type="predicted"/>
<dbReference type="AlphaFoldDB" id="S7QCR9"/>
<protein>
    <recommendedName>
        <fullName evidence="2">DUF7727 domain-containing protein</fullName>
    </recommendedName>
</protein>
<keyword evidence="1" id="KW-0472">Membrane</keyword>
<evidence type="ECO:0000259" key="2">
    <source>
        <dbReference type="Pfam" id="PF24853"/>
    </source>
</evidence>
<dbReference type="GeneID" id="19305785"/>
<dbReference type="PANTHER" id="PTHR40629">
    <property type="entry name" value="PRO41 PROTEIN"/>
    <property type="match status" value="1"/>
</dbReference>
<keyword evidence="1" id="KW-0812">Transmembrane</keyword>
<evidence type="ECO:0000313" key="3">
    <source>
        <dbReference type="EMBL" id="EPQ57183.1"/>
    </source>
</evidence>
<evidence type="ECO:0000313" key="4">
    <source>
        <dbReference type="Proteomes" id="UP000030669"/>
    </source>
</evidence>
<evidence type="ECO:0000256" key="1">
    <source>
        <dbReference type="SAM" id="Phobius"/>
    </source>
</evidence>
<feature type="domain" description="DUF7727" evidence="2">
    <location>
        <begin position="1"/>
        <end position="156"/>
    </location>
</feature>
<dbReference type="RefSeq" id="XP_007863893.1">
    <property type="nucleotide sequence ID" value="XM_007865702.1"/>
</dbReference>
<dbReference type="Pfam" id="PF24853">
    <property type="entry name" value="DUF7727"/>
    <property type="match status" value="1"/>
</dbReference>
<dbReference type="OMA" id="AYFWAYS"/>
<dbReference type="InterPro" id="IPR056144">
    <property type="entry name" value="DUF7727"/>
</dbReference>
<sequence>MGNLIWHEYARLLAVTSSVCEWSYSNDGLLSLRRADTIWASFWGFYYRKFFWDFVGGIVRAPGGLQPSKANAVFITLIVKAPVIQILAMLLAFVILALELPIPQIKGTMIHRNFVIRIPLLLLQAFLTILFYQGTNAALWSMITAACYGRAVVLGETMKEAKDNRGKGGRA</sequence>
<reference evidence="3 4" key="1">
    <citation type="journal article" date="2012" name="Science">
        <title>The Paleozoic origin of enzymatic lignin decomposition reconstructed from 31 fungal genomes.</title>
        <authorList>
            <person name="Floudas D."/>
            <person name="Binder M."/>
            <person name="Riley R."/>
            <person name="Barry K."/>
            <person name="Blanchette R.A."/>
            <person name="Henrissat B."/>
            <person name="Martinez A.T."/>
            <person name="Otillar R."/>
            <person name="Spatafora J.W."/>
            <person name="Yadav J.S."/>
            <person name="Aerts A."/>
            <person name="Benoit I."/>
            <person name="Boyd A."/>
            <person name="Carlson A."/>
            <person name="Copeland A."/>
            <person name="Coutinho P.M."/>
            <person name="de Vries R.P."/>
            <person name="Ferreira P."/>
            <person name="Findley K."/>
            <person name="Foster B."/>
            <person name="Gaskell J."/>
            <person name="Glotzer D."/>
            <person name="Gorecki P."/>
            <person name="Heitman J."/>
            <person name="Hesse C."/>
            <person name="Hori C."/>
            <person name="Igarashi K."/>
            <person name="Jurgens J.A."/>
            <person name="Kallen N."/>
            <person name="Kersten P."/>
            <person name="Kohler A."/>
            <person name="Kuees U."/>
            <person name="Kumar T.K.A."/>
            <person name="Kuo A."/>
            <person name="LaButti K."/>
            <person name="Larrondo L.F."/>
            <person name="Lindquist E."/>
            <person name="Ling A."/>
            <person name="Lombard V."/>
            <person name="Lucas S."/>
            <person name="Lundell T."/>
            <person name="Martin R."/>
            <person name="McLaughlin D.J."/>
            <person name="Morgenstern I."/>
            <person name="Morin E."/>
            <person name="Murat C."/>
            <person name="Nagy L.G."/>
            <person name="Nolan M."/>
            <person name="Ohm R.A."/>
            <person name="Patyshakuliyeva A."/>
            <person name="Rokas A."/>
            <person name="Ruiz-Duenas F.J."/>
            <person name="Sabat G."/>
            <person name="Salamov A."/>
            <person name="Samejima M."/>
            <person name="Schmutz J."/>
            <person name="Slot J.C."/>
            <person name="St John F."/>
            <person name="Stenlid J."/>
            <person name="Sun H."/>
            <person name="Sun S."/>
            <person name="Syed K."/>
            <person name="Tsang A."/>
            <person name="Wiebenga A."/>
            <person name="Young D."/>
            <person name="Pisabarro A."/>
            <person name="Eastwood D.C."/>
            <person name="Martin F."/>
            <person name="Cullen D."/>
            <person name="Grigoriev I.V."/>
            <person name="Hibbett D.S."/>
        </authorList>
    </citation>
    <scope>NUCLEOTIDE SEQUENCE [LARGE SCALE GENOMIC DNA]</scope>
    <source>
        <strain evidence="3 4">ATCC 11539</strain>
    </source>
</reference>